<feature type="transmembrane region" description="Helical" evidence="7">
    <location>
        <begin position="43"/>
        <end position="65"/>
    </location>
</feature>
<comment type="similarity">
    <text evidence="2">Belongs to the oxidase-dependent Fe transporter (OFeT) (TC 9.A.10.1) family.</text>
</comment>
<dbReference type="Pfam" id="PF03239">
    <property type="entry name" value="FTR1"/>
    <property type="match status" value="1"/>
</dbReference>
<evidence type="ECO:0000256" key="2">
    <source>
        <dbReference type="ARBA" id="ARBA00008333"/>
    </source>
</evidence>
<evidence type="ECO:0000256" key="1">
    <source>
        <dbReference type="ARBA" id="ARBA00004141"/>
    </source>
</evidence>
<sequence>MDLTAALPAFVVTLREGVEAALVVGIVLACLSKAGQSRLNPWVYGGIGAGLAGSVLVGVLLGGVLTALNQSQQRYAPVLRQAMEAGFGLVAIALLSWMLVWMTRQARSLKAEVEGAVTSALQQDGAGWGVFGLITIAVLREGFETVLFLAAQFQDGLAPALGAIAGLVGAVTIGVLLFQLGVKINLRRFFQVMGVLLLLIVSGLVISMLRHVDLAIAAWVQLHPAWANLCFSAGPDCVLGPQVWDARAVLPDKKFPGVLLKALLGYRDQLYLAQAIAYLAFLGIVGWLYFQSLSPQSAGPTAKSVKTNSPSPQEH</sequence>
<feature type="transmembrane region" description="Helical" evidence="7">
    <location>
        <begin position="85"/>
        <end position="104"/>
    </location>
</feature>
<reference evidence="8 9" key="1">
    <citation type="submission" date="2020-05" db="EMBL/GenBank/DDBJ databases">
        <title>Complete genome sequence of of a novel Thermoleptolyngbya strain isolated from hot springs of Ganzi, Sichuan China.</title>
        <authorList>
            <person name="Tang J."/>
            <person name="Daroch M."/>
            <person name="Li L."/>
            <person name="Waleron K."/>
            <person name="Waleron M."/>
            <person name="Waleron M."/>
        </authorList>
    </citation>
    <scope>NUCLEOTIDE SEQUENCE [LARGE SCALE GENOMIC DNA]</scope>
    <source>
        <strain evidence="8 9">PKUAC-SCTA183</strain>
    </source>
</reference>
<dbReference type="KEGG" id="theu:HPC62_18745"/>
<evidence type="ECO:0008006" key="10">
    <source>
        <dbReference type="Google" id="ProtNLM"/>
    </source>
</evidence>
<dbReference type="PANTHER" id="PTHR31632">
    <property type="entry name" value="IRON TRANSPORTER FTH1"/>
    <property type="match status" value="1"/>
</dbReference>
<organism evidence="8 9">
    <name type="scientific">Thermoleptolyngbya sichuanensis A183</name>
    <dbReference type="NCBI Taxonomy" id="2737172"/>
    <lineage>
        <taxon>Bacteria</taxon>
        <taxon>Bacillati</taxon>
        <taxon>Cyanobacteriota</taxon>
        <taxon>Cyanophyceae</taxon>
        <taxon>Oculatellales</taxon>
        <taxon>Oculatellaceae</taxon>
        <taxon>Thermoleptolyngbya</taxon>
        <taxon>Thermoleptolyngbya sichuanensis</taxon>
    </lineage>
</organism>
<feature type="transmembrane region" description="Helical" evidence="7">
    <location>
        <begin position="157"/>
        <end position="178"/>
    </location>
</feature>
<dbReference type="Proteomes" id="UP000505210">
    <property type="component" value="Chromosome"/>
</dbReference>
<feature type="transmembrane region" description="Helical" evidence="7">
    <location>
        <begin position="125"/>
        <end position="151"/>
    </location>
</feature>
<proteinExistence type="inferred from homology"/>
<feature type="transmembrane region" description="Helical" evidence="7">
    <location>
        <begin position="6"/>
        <end position="31"/>
    </location>
</feature>
<keyword evidence="9" id="KW-1185">Reference proteome</keyword>
<evidence type="ECO:0000256" key="6">
    <source>
        <dbReference type="SAM" id="MobiDB-lite"/>
    </source>
</evidence>
<evidence type="ECO:0000256" key="5">
    <source>
        <dbReference type="ARBA" id="ARBA00023136"/>
    </source>
</evidence>
<accession>A0A6M8BKK8</accession>
<comment type="subcellular location">
    <subcellularLocation>
        <location evidence="1">Membrane</location>
        <topology evidence="1">Multi-pass membrane protein</topology>
    </subcellularLocation>
</comment>
<dbReference type="PANTHER" id="PTHR31632:SF2">
    <property type="entry name" value="PLASMA MEMBRANE IRON PERMEASE"/>
    <property type="match status" value="1"/>
</dbReference>
<dbReference type="InterPro" id="IPR004923">
    <property type="entry name" value="FTR1/Fip1/EfeU"/>
</dbReference>
<dbReference type="GO" id="GO:0033573">
    <property type="term" value="C:high-affinity iron permease complex"/>
    <property type="evidence" value="ECO:0007669"/>
    <property type="project" value="InterPro"/>
</dbReference>
<evidence type="ECO:0000313" key="9">
    <source>
        <dbReference type="Proteomes" id="UP000505210"/>
    </source>
</evidence>
<evidence type="ECO:0000256" key="4">
    <source>
        <dbReference type="ARBA" id="ARBA00022989"/>
    </source>
</evidence>
<gene>
    <name evidence="8" type="ORF">HPC62_18745</name>
</gene>
<keyword evidence="3 7" id="KW-0812">Transmembrane</keyword>
<keyword evidence="5 7" id="KW-0472">Membrane</keyword>
<dbReference type="RefSeq" id="WP_172359042.1">
    <property type="nucleotide sequence ID" value="NZ_CP053661.1"/>
</dbReference>
<dbReference type="GO" id="GO:0015093">
    <property type="term" value="F:ferrous iron transmembrane transporter activity"/>
    <property type="evidence" value="ECO:0007669"/>
    <property type="project" value="TreeGrafter"/>
</dbReference>
<dbReference type="EMBL" id="CP053661">
    <property type="protein sequence ID" value="QKD85056.1"/>
    <property type="molecule type" value="Genomic_DNA"/>
</dbReference>
<feature type="transmembrane region" description="Helical" evidence="7">
    <location>
        <begin position="190"/>
        <end position="209"/>
    </location>
</feature>
<evidence type="ECO:0000313" key="8">
    <source>
        <dbReference type="EMBL" id="QKD85056.1"/>
    </source>
</evidence>
<feature type="region of interest" description="Disordered" evidence="6">
    <location>
        <begin position="296"/>
        <end position="315"/>
    </location>
</feature>
<evidence type="ECO:0000256" key="7">
    <source>
        <dbReference type="SAM" id="Phobius"/>
    </source>
</evidence>
<dbReference type="AlphaFoldDB" id="A0A6M8BKK8"/>
<protein>
    <recommendedName>
        <fullName evidence="10">FTR1 family iron permease</fullName>
    </recommendedName>
</protein>
<evidence type="ECO:0000256" key="3">
    <source>
        <dbReference type="ARBA" id="ARBA00022692"/>
    </source>
</evidence>
<keyword evidence="4 7" id="KW-1133">Transmembrane helix</keyword>
<name>A0A6M8BKK8_9CYAN</name>
<feature type="transmembrane region" description="Helical" evidence="7">
    <location>
        <begin position="270"/>
        <end position="290"/>
    </location>
</feature>